<dbReference type="InterPro" id="IPR027417">
    <property type="entry name" value="P-loop_NTPase"/>
</dbReference>
<dbReference type="SUPFAM" id="SSF52540">
    <property type="entry name" value="P-loop containing nucleoside triphosphate hydrolases"/>
    <property type="match status" value="1"/>
</dbReference>
<dbReference type="RefSeq" id="WP_133161928.1">
    <property type="nucleotide sequence ID" value="NZ_BFAG01000001.1"/>
</dbReference>
<organism evidence="1 2">
    <name type="scientific">Deinococcus aerius</name>
    <dbReference type="NCBI Taxonomy" id="200253"/>
    <lineage>
        <taxon>Bacteria</taxon>
        <taxon>Thermotogati</taxon>
        <taxon>Deinococcota</taxon>
        <taxon>Deinococci</taxon>
        <taxon>Deinococcales</taxon>
        <taxon>Deinococcaceae</taxon>
        <taxon>Deinococcus</taxon>
    </lineage>
</organism>
<dbReference type="AlphaFoldDB" id="A0A2I9DD73"/>
<dbReference type="Proteomes" id="UP000236569">
    <property type="component" value="Unassembled WGS sequence"/>
</dbReference>
<dbReference type="InterPro" id="IPR052026">
    <property type="entry name" value="ExeA_AAA_ATPase_DNA-bind"/>
</dbReference>
<dbReference type="PANTHER" id="PTHR35894:SF1">
    <property type="entry name" value="PHOSPHORIBULOKINASE _ URIDINE KINASE FAMILY"/>
    <property type="match status" value="1"/>
</dbReference>
<evidence type="ECO:0008006" key="3">
    <source>
        <dbReference type="Google" id="ProtNLM"/>
    </source>
</evidence>
<proteinExistence type="predicted"/>
<evidence type="ECO:0000313" key="1">
    <source>
        <dbReference type="EMBL" id="GBF03868.1"/>
    </source>
</evidence>
<keyword evidence="2" id="KW-1185">Reference proteome</keyword>
<accession>A0A2I9DD73</accession>
<dbReference type="PANTHER" id="PTHR35894">
    <property type="entry name" value="GENERAL SECRETION PATHWAY PROTEIN A-RELATED"/>
    <property type="match status" value="1"/>
</dbReference>
<name>A0A2I9DD73_9DEIO</name>
<dbReference type="EMBL" id="BFAG01000001">
    <property type="protein sequence ID" value="GBF03868.1"/>
    <property type="molecule type" value="Genomic_DNA"/>
</dbReference>
<sequence>MTQPFEPLGLKYNPFEAAGSGPPLSGAEFLFEAWEERLTHVVNLAGLMSGPKAYALIGEYGSGKSYVLQWLADVAFTQRRIKPFVFDNPGVEFYKLANDLLNKIGREEFSKALWEYLRTVSRGYQPDLGISSNPFRSWLQHTKKQKKQDEEVHKLAEAIRADGITDREEIAHRLGMMIVQTVDKPYFEYRDFVAGKNSLVAENEEAPYMAALIRCVMRTQNAEGVAFLIDEFEEISLQNTLTRKQAYEYLSTLKRLMNVTGQENHLWIVVSMTPQAEEITRQLEPAFWSRFIHGGTNMFRIEPLTDEQGYRLIHNRLVKARVAGFEAPNPLYPFPEEFLAFVREDVKSSPRSLVKLCSSLISQGILGGVTPPYTEPFVKALAFDLQASEVVPE</sequence>
<gene>
    <name evidence="1" type="ORF">DAERI_010040</name>
</gene>
<evidence type="ECO:0000313" key="2">
    <source>
        <dbReference type="Proteomes" id="UP000236569"/>
    </source>
</evidence>
<dbReference type="OrthoDB" id="9772976at2"/>
<reference evidence="2" key="1">
    <citation type="submission" date="2018-01" db="EMBL/GenBank/DDBJ databases">
        <title>Draft Genome Sequence of the Radioresistant Bacterium Deinococcus aerius TR0125, Isolated from the Higher Atmosphere above Japan.</title>
        <authorList>
            <person name="Satoh K."/>
            <person name="Arai H."/>
            <person name="Sanzen T."/>
            <person name="Kawaguchi Y."/>
            <person name="Hayashi H."/>
            <person name="Yokobori S."/>
            <person name="Yamagishi A."/>
            <person name="Oono Y."/>
            <person name="Narumi I."/>
        </authorList>
    </citation>
    <scope>NUCLEOTIDE SEQUENCE [LARGE SCALE GENOMIC DNA]</scope>
    <source>
        <strain evidence="2">TR0125</strain>
    </source>
</reference>
<protein>
    <recommendedName>
        <fullName evidence="3">ATP-binding protein</fullName>
    </recommendedName>
</protein>
<comment type="caution">
    <text evidence="1">The sequence shown here is derived from an EMBL/GenBank/DDBJ whole genome shotgun (WGS) entry which is preliminary data.</text>
</comment>